<keyword evidence="6" id="KW-0472">Membrane</keyword>
<dbReference type="PANTHER" id="PTHR16740">
    <property type="entry name" value="CYTOCHROME B5-RELATED PROTEIN-RELATED"/>
    <property type="match status" value="1"/>
</dbReference>
<dbReference type="GO" id="GO:0020037">
    <property type="term" value="F:heme binding"/>
    <property type="evidence" value="ECO:0007669"/>
    <property type="project" value="UniProtKB-UniRule"/>
</dbReference>
<feature type="transmembrane region" description="Helical" evidence="6">
    <location>
        <begin position="249"/>
        <end position="268"/>
    </location>
</feature>
<keyword evidence="6" id="KW-1133">Transmembrane helix</keyword>
<comment type="similarity">
    <text evidence="6">Belongs to the cytochrome b5 family.</text>
</comment>
<dbReference type="SMART" id="SM01117">
    <property type="entry name" value="Cyt-b5"/>
    <property type="match status" value="1"/>
</dbReference>
<dbReference type="VEuPathDB" id="VectorBase:AALF004083"/>
<reference evidence="8" key="1">
    <citation type="journal article" date="2014" name="PLoS Negl. Trop. Dis.">
        <title>Identification and characterization of seminal fluid proteins in the Asian tiger mosquito, Aedes albopictus.</title>
        <authorList>
            <person name="Boes K.E."/>
            <person name="Ribeiro J.M."/>
            <person name="Wong A."/>
            <person name="Harrington L.C."/>
            <person name="Wolfner M.F."/>
            <person name="Sirot L.K."/>
        </authorList>
    </citation>
    <scope>NUCLEOTIDE SEQUENCE</scope>
    <source>
        <tissue evidence="8">Reproductive organs</tissue>
    </source>
</reference>
<keyword evidence="2 6" id="KW-0479">Metal-binding</keyword>
<dbReference type="Pfam" id="PF00173">
    <property type="entry name" value="Cyt-b5"/>
    <property type="match status" value="1"/>
</dbReference>
<dbReference type="PROSITE" id="PS00191">
    <property type="entry name" value="CYTOCHROME_B5_1"/>
    <property type="match status" value="1"/>
</dbReference>
<sequence>MSEKLAGAPALITTIANKYPTFRDEPLKTVYRWLEGKRHDDGAEGLWRIHDTLYDLTDFIDRHPGGAEWLRLTKGTDITEAFETHHITTRAENLLPKFKVREAKQPRNVKLTFKEDGFYRTLKRRVRDKLPEVDNTPIQKSRLIIDSLLGSAFVFAFLAIKFNSYLLAVASGLFVNWTMICAHNYFHQKDNWRMKLFNLAFFSYREWRVSHAISHHHYPNSILDLEISYFEPMLCWLPNPDIKGTFQRYGSWIYGPIIYSFIFMGEFLKRVIETIQTGKCTFFADDLITFILPTFMYLSDSTSLGAVLKMWIFIVMVASFGFGVIGLNAAHHHPEAFHSGDKLPDEIDFGIYQIAAVIDRADVKGSQFAVLTSFGDHCLHHMFPTLDHGILPQLYPVFHQTCAEFETTYRECSWLHHIVGQHWQLARVETNVYDPNKKLH</sequence>
<proteinExistence type="evidence at transcript level"/>
<keyword evidence="1 6" id="KW-0349">Heme</keyword>
<evidence type="ECO:0000256" key="3">
    <source>
        <dbReference type="ARBA" id="ARBA00023004"/>
    </source>
</evidence>
<keyword evidence="3 6" id="KW-0408">Iron</keyword>
<comment type="function">
    <text evidence="4">May play a role in muscle cell metabolism.</text>
</comment>
<dbReference type="SUPFAM" id="SSF55856">
    <property type="entry name" value="Cytochrome b5-like heme/steroid binding domain"/>
    <property type="match status" value="1"/>
</dbReference>
<evidence type="ECO:0000256" key="6">
    <source>
        <dbReference type="RuleBase" id="RU362121"/>
    </source>
</evidence>
<evidence type="ECO:0000256" key="2">
    <source>
        <dbReference type="ARBA" id="ARBA00022723"/>
    </source>
</evidence>
<dbReference type="Gene3D" id="3.10.120.10">
    <property type="entry name" value="Cytochrome b5-like heme/steroid binding domain"/>
    <property type="match status" value="1"/>
</dbReference>
<dbReference type="EMBL" id="GAPW01001483">
    <property type="protein sequence ID" value="JAC12115.1"/>
    <property type="molecule type" value="mRNA"/>
</dbReference>
<name>A0A023ES88_AEDAL</name>
<organism evidence="8">
    <name type="scientific">Aedes albopictus</name>
    <name type="common">Asian tiger mosquito</name>
    <name type="synonym">Stegomyia albopicta</name>
    <dbReference type="NCBI Taxonomy" id="7160"/>
    <lineage>
        <taxon>Eukaryota</taxon>
        <taxon>Metazoa</taxon>
        <taxon>Ecdysozoa</taxon>
        <taxon>Arthropoda</taxon>
        <taxon>Hexapoda</taxon>
        <taxon>Insecta</taxon>
        <taxon>Pterygota</taxon>
        <taxon>Neoptera</taxon>
        <taxon>Endopterygota</taxon>
        <taxon>Diptera</taxon>
        <taxon>Nematocera</taxon>
        <taxon>Culicoidea</taxon>
        <taxon>Culicidae</taxon>
        <taxon>Culicinae</taxon>
        <taxon>Aedini</taxon>
        <taxon>Aedes</taxon>
        <taxon>Stegomyia</taxon>
    </lineage>
</organism>
<protein>
    <recommendedName>
        <fullName evidence="5">Cytochrome b5-related protein</fullName>
    </recommendedName>
</protein>
<dbReference type="PROSITE" id="PS50255">
    <property type="entry name" value="CYTOCHROME_B5_2"/>
    <property type="match status" value="1"/>
</dbReference>
<evidence type="ECO:0000259" key="7">
    <source>
        <dbReference type="PROSITE" id="PS50255"/>
    </source>
</evidence>
<dbReference type="GO" id="GO:0006629">
    <property type="term" value="P:lipid metabolic process"/>
    <property type="evidence" value="ECO:0007669"/>
    <property type="project" value="InterPro"/>
</dbReference>
<evidence type="ECO:0000313" key="8">
    <source>
        <dbReference type="EMBL" id="JAC12115.1"/>
    </source>
</evidence>
<dbReference type="InterPro" id="IPR018506">
    <property type="entry name" value="Cyt_B5_heme-BS"/>
</dbReference>
<dbReference type="InterPro" id="IPR053100">
    <property type="entry name" value="Cytochrome_b5-related"/>
</dbReference>
<dbReference type="PANTHER" id="PTHR16740:SF1">
    <property type="entry name" value="CYTOCHROME B5-RELATED PROTEIN-RELATED"/>
    <property type="match status" value="1"/>
</dbReference>
<dbReference type="VEuPathDB" id="VectorBase:AALC636_031367"/>
<dbReference type="InterPro" id="IPR036400">
    <property type="entry name" value="Cyt_B5-like_heme/steroid_sf"/>
</dbReference>
<accession>A0A023ES88</accession>
<comment type="caution">
    <text evidence="6">Lacks conserved residue(s) required for the propagation of feature annotation.</text>
</comment>
<evidence type="ECO:0000256" key="4">
    <source>
        <dbReference type="ARBA" id="ARBA00055674"/>
    </source>
</evidence>
<dbReference type="FunFam" id="3.10.120.10:FF:000020">
    <property type="entry name" value="Cytochrome b5-related protein"/>
    <property type="match status" value="1"/>
</dbReference>
<dbReference type="VEuPathDB" id="VectorBase:AALFPA_043725"/>
<evidence type="ECO:0000256" key="5">
    <source>
        <dbReference type="ARBA" id="ARBA00073492"/>
    </source>
</evidence>
<feature type="transmembrane region" description="Helical" evidence="6">
    <location>
        <begin position="143"/>
        <end position="160"/>
    </location>
</feature>
<dbReference type="PRINTS" id="PR00363">
    <property type="entry name" value="CYTOCHROMEB5"/>
</dbReference>
<feature type="domain" description="Cytochrome b5 heme-binding" evidence="7">
    <location>
        <begin position="28"/>
        <end position="104"/>
    </location>
</feature>
<feature type="transmembrane region" description="Helical" evidence="6">
    <location>
        <begin position="310"/>
        <end position="330"/>
    </location>
</feature>
<dbReference type="GO" id="GO:0046872">
    <property type="term" value="F:metal ion binding"/>
    <property type="evidence" value="ECO:0007669"/>
    <property type="project" value="UniProtKB-UniRule"/>
</dbReference>
<dbReference type="Pfam" id="PF00487">
    <property type="entry name" value="FA_desaturase"/>
    <property type="match status" value="1"/>
</dbReference>
<dbReference type="InterPro" id="IPR005804">
    <property type="entry name" value="FA_desaturase_dom"/>
</dbReference>
<feature type="transmembrane region" description="Helical" evidence="6">
    <location>
        <begin position="165"/>
        <end position="186"/>
    </location>
</feature>
<dbReference type="InterPro" id="IPR001199">
    <property type="entry name" value="Cyt_B5-like_heme/steroid-bd"/>
</dbReference>
<dbReference type="AlphaFoldDB" id="A0A023ES88"/>
<evidence type="ECO:0000256" key="1">
    <source>
        <dbReference type="ARBA" id="ARBA00022617"/>
    </source>
</evidence>
<keyword evidence="6" id="KW-0812">Transmembrane</keyword>